<evidence type="ECO:0000313" key="8">
    <source>
        <dbReference type="EMBL" id="MFC7461458.1"/>
    </source>
</evidence>
<sequence>MNQRSLWDISPPVHSASPVFPGDTRYSQRWCATITPDCPVNVSAITLSPHVGAHADAPLHYDATGAAIGEIPLTPFLGTCRVIHAISCGPLIEWRHIEHAVAGLPERVLVRTYERMPQHAWDGALSAYAPDTVRRLADLGVKLIGIDTASIDPADSKTLDSHQVIRQRDMRVLENLVLDDVPEGDYELIALPLKLTQADASPVRAVLRALR</sequence>
<dbReference type="InterPro" id="IPR037175">
    <property type="entry name" value="KFase_sf"/>
</dbReference>
<protein>
    <recommendedName>
        <fullName evidence="7">Kynurenine formamidase</fullName>
        <shortName evidence="7">KFA</shortName>
        <shortName evidence="7">KFase</shortName>
        <ecNumber evidence="7">3.5.1.9</ecNumber>
    </recommendedName>
    <alternativeName>
        <fullName evidence="7">Arylformamidase</fullName>
    </alternativeName>
    <alternativeName>
        <fullName evidence="7">N-formylkynurenine formamidase</fullName>
        <shortName evidence="7">FKF</shortName>
    </alternativeName>
</protein>
<evidence type="ECO:0000256" key="7">
    <source>
        <dbReference type="HAMAP-Rule" id="MF_01969"/>
    </source>
</evidence>
<feature type="binding site" evidence="7">
    <location>
        <position position="20"/>
    </location>
    <ligand>
        <name>substrate</name>
    </ligand>
</feature>
<comment type="cofactor">
    <cofactor evidence="7">
        <name>Zn(2+)</name>
        <dbReference type="ChEBI" id="CHEBI:29105"/>
    </cofactor>
    <text evidence="7">Binds 2 zinc ions per subunit.</text>
</comment>
<evidence type="ECO:0000256" key="3">
    <source>
        <dbReference type="ARBA" id="ARBA00022801"/>
    </source>
</evidence>
<accession>A0ABW2SDY7</accession>
<reference evidence="9" key="1">
    <citation type="journal article" date="2019" name="Int. J. Syst. Evol. Microbiol.">
        <title>The Global Catalogue of Microorganisms (GCM) 10K type strain sequencing project: providing services to taxonomists for standard genome sequencing and annotation.</title>
        <authorList>
            <consortium name="The Broad Institute Genomics Platform"/>
            <consortium name="The Broad Institute Genome Sequencing Center for Infectious Disease"/>
            <person name="Wu L."/>
            <person name="Ma J."/>
        </authorList>
    </citation>
    <scope>NUCLEOTIDE SEQUENCE [LARGE SCALE GENOMIC DNA]</scope>
    <source>
        <strain evidence="9">CCUG 53903</strain>
    </source>
</reference>
<dbReference type="EMBL" id="JBHTBZ010000040">
    <property type="protein sequence ID" value="MFC7461458.1"/>
    <property type="molecule type" value="Genomic_DNA"/>
</dbReference>
<dbReference type="GO" id="GO:0004061">
    <property type="term" value="F:arylformamidase activity"/>
    <property type="evidence" value="ECO:0007669"/>
    <property type="project" value="UniProtKB-EC"/>
</dbReference>
<evidence type="ECO:0000256" key="4">
    <source>
        <dbReference type="ARBA" id="ARBA00022833"/>
    </source>
</evidence>
<dbReference type="SUPFAM" id="SSF102198">
    <property type="entry name" value="Putative cyclase"/>
    <property type="match status" value="1"/>
</dbReference>
<feature type="binding site" evidence="7">
    <location>
        <position position="174"/>
    </location>
    <ligand>
        <name>Zn(2+)</name>
        <dbReference type="ChEBI" id="CHEBI:29105"/>
        <label>2</label>
    </ligand>
</feature>
<feature type="binding site" evidence="7">
    <location>
        <position position="162"/>
    </location>
    <ligand>
        <name>Zn(2+)</name>
        <dbReference type="ChEBI" id="CHEBI:29105"/>
        <label>2</label>
    </ligand>
</feature>
<feature type="active site" description="Proton donor/acceptor" evidence="7">
    <location>
        <position position="60"/>
    </location>
</feature>
<keyword evidence="9" id="KW-1185">Reference proteome</keyword>
<evidence type="ECO:0000256" key="6">
    <source>
        <dbReference type="ARBA" id="ARBA00048496"/>
    </source>
</evidence>
<comment type="catalytic activity">
    <reaction evidence="6 7">
        <text>N-formyl-L-kynurenine + H2O = L-kynurenine + formate + H(+)</text>
        <dbReference type="Rhea" id="RHEA:13009"/>
        <dbReference type="ChEBI" id="CHEBI:15377"/>
        <dbReference type="ChEBI" id="CHEBI:15378"/>
        <dbReference type="ChEBI" id="CHEBI:15740"/>
        <dbReference type="ChEBI" id="CHEBI:57959"/>
        <dbReference type="ChEBI" id="CHEBI:58629"/>
        <dbReference type="EC" id="3.5.1.9"/>
    </reaction>
</comment>
<dbReference type="NCBIfam" id="TIGR03035">
    <property type="entry name" value="trp_arylform"/>
    <property type="match status" value="1"/>
</dbReference>
<feature type="binding site" evidence="7">
    <location>
        <position position="50"/>
    </location>
    <ligand>
        <name>Zn(2+)</name>
        <dbReference type="ChEBI" id="CHEBI:29105"/>
        <label>1</label>
    </ligand>
</feature>
<dbReference type="EC" id="3.5.1.9" evidence="7"/>
<comment type="caution">
    <text evidence="8">The sequence shown here is derived from an EMBL/GenBank/DDBJ whole genome shotgun (WGS) entry which is preliminary data.</text>
</comment>
<feature type="binding site" evidence="7">
    <location>
        <position position="56"/>
    </location>
    <ligand>
        <name>Zn(2+)</name>
        <dbReference type="ChEBI" id="CHEBI:29105"/>
        <label>1</label>
    </ligand>
</feature>
<dbReference type="HAMAP" id="MF_01969">
    <property type="entry name" value="KynB"/>
    <property type="match status" value="1"/>
</dbReference>
<evidence type="ECO:0000256" key="2">
    <source>
        <dbReference type="ARBA" id="ARBA00022723"/>
    </source>
</evidence>
<feature type="binding site" evidence="7">
    <location>
        <position position="56"/>
    </location>
    <ligand>
        <name>Zn(2+)</name>
        <dbReference type="ChEBI" id="CHEBI:29105"/>
        <label>2</label>
    </ligand>
</feature>
<dbReference type="RefSeq" id="WP_382201658.1">
    <property type="nucleotide sequence ID" value="NZ_JBHTBZ010000040.1"/>
</dbReference>
<keyword evidence="2 7" id="KW-0479">Metal-binding</keyword>
<dbReference type="PANTHER" id="PTHR31118">
    <property type="entry name" value="CYCLASE-LIKE PROTEIN 2"/>
    <property type="match status" value="1"/>
</dbReference>
<name>A0ABW2SDY7_9BURK</name>
<keyword evidence="3 7" id="KW-0378">Hydrolase</keyword>
<comment type="function">
    <text evidence="1 7">Catalyzes the hydrolysis of N-formyl-L-kynurenine to L-kynurenine, the second step in the kynurenine pathway of tryptophan degradation.</text>
</comment>
<evidence type="ECO:0000256" key="1">
    <source>
        <dbReference type="ARBA" id="ARBA00002204"/>
    </source>
</evidence>
<proteinExistence type="inferred from homology"/>
<comment type="similarity">
    <text evidence="7">Belongs to the Cyclase 1 superfamily. KynB family.</text>
</comment>
<keyword evidence="5 7" id="KW-0823">Tryptophan catabolism</keyword>
<dbReference type="Proteomes" id="UP001596457">
    <property type="component" value="Unassembled WGS sequence"/>
</dbReference>
<keyword evidence="4 7" id="KW-0862">Zinc</keyword>
<evidence type="ECO:0000256" key="5">
    <source>
        <dbReference type="ARBA" id="ARBA00023079"/>
    </source>
</evidence>
<dbReference type="InterPro" id="IPR007325">
    <property type="entry name" value="KFase/CYL"/>
</dbReference>
<dbReference type="InterPro" id="IPR017484">
    <property type="entry name" value="Kynurenine_formamidase_bac"/>
</dbReference>
<comment type="subunit">
    <text evidence="7">Homodimer.</text>
</comment>
<feature type="binding site" evidence="7">
    <location>
        <position position="54"/>
    </location>
    <ligand>
        <name>Zn(2+)</name>
        <dbReference type="ChEBI" id="CHEBI:29105"/>
        <label>1</label>
    </ligand>
</feature>
<dbReference type="Gene3D" id="3.50.30.50">
    <property type="entry name" value="Putative cyclase"/>
    <property type="match status" value="1"/>
</dbReference>
<dbReference type="PANTHER" id="PTHR31118:SF32">
    <property type="entry name" value="KYNURENINE FORMAMIDASE"/>
    <property type="match status" value="1"/>
</dbReference>
<gene>
    <name evidence="7 8" type="primary">kynB</name>
    <name evidence="8" type="ORF">ACFQU0_13580</name>
</gene>
<organism evidence="8 9">
    <name type="scientific">Hydrogenophaga defluvii</name>
    <dbReference type="NCBI Taxonomy" id="249410"/>
    <lineage>
        <taxon>Bacteria</taxon>
        <taxon>Pseudomonadati</taxon>
        <taxon>Pseudomonadota</taxon>
        <taxon>Betaproteobacteria</taxon>
        <taxon>Burkholderiales</taxon>
        <taxon>Comamonadaceae</taxon>
        <taxon>Hydrogenophaga</taxon>
    </lineage>
</organism>
<comment type="pathway">
    <text evidence="7">Amino-acid degradation; L-tryptophan degradation via kynurenine pathway; L-kynurenine from L-tryptophan: step 2/2.</text>
</comment>
<dbReference type="Pfam" id="PF04199">
    <property type="entry name" value="Cyclase"/>
    <property type="match status" value="1"/>
</dbReference>
<feature type="binding site" evidence="7">
    <location>
        <position position="174"/>
    </location>
    <ligand>
        <name>Zn(2+)</name>
        <dbReference type="ChEBI" id="CHEBI:29105"/>
        <label>1</label>
    </ligand>
</feature>
<evidence type="ECO:0000313" key="9">
    <source>
        <dbReference type="Proteomes" id="UP001596457"/>
    </source>
</evidence>